<feature type="binding site" evidence="5">
    <location>
        <position position="290"/>
    </location>
    <ligand>
        <name>Fe cation</name>
        <dbReference type="ChEBI" id="CHEBI:24875"/>
        <note>catalytic</note>
    </ligand>
</feature>
<dbReference type="InterPro" id="IPR004294">
    <property type="entry name" value="Carotenoid_Oase"/>
</dbReference>
<dbReference type="Pfam" id="PF03055">
    <property type="entry name" value="RPE65"/>
    <property type="match status" value="1"/>
</dbReference>
<dbReference type="RefSeq" id="WP_014260680.1">
    <property type="nucleotide sequence ID" value="NC_016629.1"/>
</dbReference>
<dbReference type="eggNOG" id="COG3670">
    <property type="taxonomic scope" value="Bacteria"/>
</dbReference>
<dbReference type="PANTHER" id="PTHR10543">
    <property type="entry name" value="BETA-CAROTENE DIOXYGENASE"/>
    <property type="match status" value="1"/>
</dbReference>
<dbReference type="STRING" id="690850.Desaf_2674"/>
<dbReference type="Proteomes" id="UP000007844">
    <property type="component" value="Chromosome"/>
</dbReference>
<dbReference type="GO" id="GO:0004497">
    <property type="term" value="F:monooxygenase activity"/>
    <property type="evidence" value="ECO:0007669"/>
    <property type="project" value="UniProtKB-KW"/>
</dbReference>
<evidence type="ECO:0000256" key="4">
    <source>
        <dbReference type="ARBA" id="ARBA00023004"/>
    </source>
</evidence>
<feature type="binding site" evidence="5">
    <location>
        <position position="223"/>
    </location>
    <ligand>
        <name>Fe cation</name>
        <dbReference type="ChEBI" id="CHEBI:24875"/>
        <note>catalytic</note>
    </ligand>
</feature>
<keyword evidence="4 5" id="KW-0408">Iron</keyword>
<reference evidence="6 7" key="1">
    <citation type="journal article" date="2011" name="J. Bacteriol.">
        <title>Genome sequence of the mercury-methylating and pleomorphic Desulfovibrio africanus Strain Walvis Bay.</title>
        <authorList>
            <person name="Brown S.D."/>
            <person name="Wall J.D."/>
            <person name="Kucken A.M."/>
            <person name="Gilmour C.C."/>
            <person name="Podar M."/>
            <person name="Brandt C.C."/>
            <person name="Teshima H."/>
            <person name="Detter J.C."/>
            <person name="Han C.S."/>
            <person name="Land M.L."/>
            <person name="Lucas S."/>
            <person name="Han J."/>
            <person name="Pennacchio L."/>
            <person name="Nolan M."/>
            <person name="Pitluck S."/>
            <person name="Woyke T."/>
            <person name="Goodwin L."/>
            <person name="Palumbo A.V."/>
            <person name="Elias D.A."/>
        </authorList>
    </citation>
    <scope>NUCLEOTIDE SEQUENCE [LARGE SCALE GENOMIC DNA]</scope>
    <source>
        <strain evidence="6 7">Walvis Bay</strain>
    </source>
</reference>
<sequence>MNQSPYHLGFTTLDRETRVEDLPIQGILPSWLSGILMRTAPARFEVGNQSYNHWFDGLAMLHSFTFADGRVSYANRFLQSQSYLEAMKKGRISRGEFATNPSRTLFERVAAFFAPKLTDNCNVSINKLADKIVAFTETRLPVQFDPMTLETLDIYDYDDGLGDRLPGPISIAHPHFDFQRGCHYSYMLDFGQQSTYRIFSIEAKTRQQKVLTKIPVERPAYMHSFAMTEHYLVLTEFPLVVNPLRLRFSGKPFIRNYQWKPERGVRFHVVDKETGRVFKETRGDTCFAFHHVNAFEEDDTIVVDIVTYPDPTIIDHLYLRHLQSDEPVIATGKLTRFRINSRGRGEVSEQLLSEARLELPRINYRHRTGQPYRFVFGVGNAVSGGKANFMDNLVKIDLDVGAVRTWCEAGCYPGEPVFVAAPDAREEDDGLILSVVLNVQVGRSFLLVLDASNWEELTRAEVAHHIPFGFHGNFLPAASGAESFLGLHR</sequence>
<dbReference type="HOGENOM" id="CLU_016472_1_2_7"/>
<feature type="binding site" evidence="5">
    <location>
        <position position="173"/>
    </location>
    <ligand>
        <name>Fe cation</name>
        <dbReference type="ChEBI" id="CHEBI:24875"/>
        <note>catalytic</note>
    </ligand>
</feature>
<dbReference type="GO" id="GO:0010436">
    <property type="term" value="F:carotenoid dioxygenase activity"/>
    <property type="evidence" value="ECO:0007669"/>
    <property type="project" value="TreeGrafter"/>
</dbReference>
<dbReference type="EMBL" id="CP003221">
    <property type="protein sequence ID" value="EGJ50991.1"/>
    <property type="molecule type" value="Genomic_DNA"/>
</dbReference>
<evidence type="ECO:0000256" key="2">
    <source>
        <dbReference type="ARBA" id="ARBA00022723"/>
    </source>
</evidence>
<dbReference type="AlphaFoldDB" id="F3Z0I1"/>
<evidence type="ECO:0000313" key="7">
    <source>
        <dbReference type="Proteomes" id="UP000007844"/>
    </source>
</evidence>
<evidence type="ECO:0000256" key="3">
    <source>
        <dbReference type="ARBA" id="ARBA00023002"/>
    </source>
</evidence>
<organism evidence="6 7">
    <name type="scientific">Desulfocurvibacter africanus subsp. africanus str. Walvis Bay</name>
    <dbReference type="NCBI Taxonomy" id="690850"/>
    <lineage>
        <taxon>Bacteria</taxon>
        <taxon>Pseudomonadati</taxon>
        <taxon>Thermodesulfobacteriota</taxon>
        <taxon>Desulfovibrionia</taxon>
        <taxon>Desulfovibrionales</taxon>
        <taxon>Desulfovibrionaceae</taxon>
        <taxon>Desulfocurvibacter</taxon>
    </lineage>
</organism>
<name>F3Z0I1_DESAF</name>
<comment type="cofactor">
    <cofactor evidence="5">
        <name>Fe(2+)</name>
        <dbReference type="ChEBI" id="CHEBI:29033"/>
    </cofactor>
    <text evidence="5">Binds 1 Fe(2+) ion per subunit.</text>
</comment>
<dbReference type="KEGG" id="daf:Desaf_2674"/>
<proteinExistence type="inferred from homology"/>
<keyword evidence="3" id="KW-0560">Oxidoreductase</keyword>
<dbReference type="GO" id="GO:0046872">
    <property type="term" value="F:metal ion binding"/>
    <property type="evidence" value="ECO:0007669"/>
    <property type="project" value="UniProtKB-KW"/>
</dbReference>
<dbReference type="PANTHER" id="PTHR10543:SF24">
    <property type="entry name" value="CAROTENOID ISOMEROOXYGENASE"/>
    <property type="match status" value="1"/>
</dbReference>
<evidence type="ECO:0000256" key="5">
    <source>
        <dbReference type="PIRSR" id="PIRSR604294-1"/>
    </source>
</evidence>
<feature type="binding site" evidence="5">
    <location>
        <position position="471"/>
    </location>
    <ligand>
        <name>Fe cation</name>
        <dbReference type="ChEBI" id="CHEBI:24875"/>
        <note>catalytic</note>
    </ligand>
</feature>
<accession>F3Z0I1</accession>
<evidence type="ECO:0000313" key="6">
    <source>
        <dbReference type="EMBL" id="EGJ50991.1"/>
    </source>
</evidence>
<evidence type="ECO:0000256" key="1">
    <source>
        <dbReference type="ARBA" id="ARBA00006787"/>
    </source>
</evidence>
<keyword evidence="2 5" id="KW-0479">Metal-binding</keyword>
<protein>
    <submittedName>
        <fullName evidence="6">Beta-carotene 15,15'-monooxygenase</fullName>
    </submittedName>
</protein>
<keyword evidence="7" id="KW-1185">Reference proteome</keyword>
<keyword evidence="6" id="KW-0503">Monooxygenase</keyword>
<gene>
    <name evidence="6" type="ORF">Desaf_2674</name>
</gene>
<dbReference type="GO" id="GO:0016121">
    <property type="term" value="P:carotene catabolic process"/>
    <property type="evidence" value="ECO:0007669"/>
    <property type="project" value="TreeGrafter"/>
</dbReference>
<comment type="similarity">
    <text evidence="1">Belongs to the carotenoid oxygenase family.</text>
</comment>